<comment type="caution">
    <text evidence="1">The sequence shown here is derived from an EMBL/GenBank/DDBJ whole genome shotgun (WGS) entry which is preliminary data.</text>
</comment>
<sequence>MERYLGDVGDIIGKIAIWRDSSGDRSSQVLYLAQGRGGDSTLALGDLTSTLKVAMASSMGMAKARFHAERWTRFTSVKRVRR</sequence>
<evidence type="ECO:0000313" key="1">
    <source>
        <dbReference type="EMBL" id="GFY99809.1"/>
    </source>
</evidence>
<name>A0A7J0FNS3_9ERIC</name>
<evidence type="ECO:0000313" key="2">
    <source>
        <dbReference type="Proteomes" id="UP000585474"/>
    </source>
</evidence>
<accession>A0A7J0FNS3</accession>
<proteinExistence type="predicted"/>
<keyword evidence="2" id="KW-1185">Reference proteome</keyword>
<protein>
    <submittedName>
        <fullName evidence="1">Uncharacterized protein</fullName>
    </submittedName>
</protein>
<reference evidence="1 2" key="1">
    <citation type="submission" date="2019-07" db="EMBL/GenBank/DDBJ databases">
        <title>De Novo Assembly of kiwifruit Actinidia rufa.</title>
        <authorList>
            <person name="Sugita-Konishi S."/>
            <person name="Sato K."/>
            <person name="Mori E."/>
            <person name="Abe Y."/>
            <person name="Kisaki G."/>
            <person name="Hamano K."/>
            <person name="Suezawa K."/>
            <person name="Otani M."/>
            <person name="Fukuda T."/>
            <person name="Manabe T."/>
            <person name="Gomi K."/>
            <person name="Tabuchi M."/>
            <person name="Akimitsu K."/>
            <person name="Kataoka I."/>
        </authorList>
    </citation>
    <scope>NUCLEOTIDE SEQUENCE [LARGE SCALE GENOMIC DNA]</scope>
    <source>
        <strain evidence="2">cv. Fuchu</strain>
    </source>
</reference>
<gene>
    <name evidence="1" type="ORF">Acr_13g0012090</name>
</gene>
<organism evidence="1 2">
    <name type="scientific">Actinidia rufa</name>
    <dbReference type="NCBI Taxonomy" id="165716"/>
    <lineage>
        <taxon>Eukaryota</taxon>
        <taxon>Viridiplantae</taxon>
        <taxon>Streptophyta</taxon>
        <taxon>Embryophyta</taxon>
        <taxon>Tracheophyta</taxon>
        <taxon>Spermatophyta</taxon>
        <taxon>Magnoliopsida</taxon>
        <taxon>eudicotyledons</taxon>
        <taxon>Gunneridae</taxon>
        <taxon>Pentapetalae</taxon>
        <taxon>asterids</taxon>
        <taxon>Ericales</taxon>
        <taxon>Actinidiaceae</taxon>
        <taxon>Actinidia</taxon>
    </lineage>
</organism>
<dbReference type="Proteomes" id="UP000585474">
    <property type="component" value="Unassembled WGS sequence"/>
</dbReference>
<dbReference type="AlphaFoldDB" id="A0A7J0FNS3"/>
<dbReference type="EMBL" id="BJWL01000013">
    <property type="protein sequence ID" value="GFY99809.1"/>
    <property type="molecule type" value="Genomic_DNA"/>
</dbReference>